<dbReference type="EMBL" id="JAPDDT010000015">
    <property type="protein sequence ID" value="MCW1925666.1"/>
    <property type="molecule type" value="Genomic_DNA"/>
</dbReference>
<name>A0ABT3GQ56_9BACT</name>
<proteinExistence type="predicted"/>
<gene>
    <name evidence="1" type="ORF">OKA05_24115</name>
</gene>
<organism evidence="1 2">
    <name type="scientific">Luteolibacter arcticus</name>
    <dbReference type="NCBI Taxonomy" id="1581411"/>
    <lineage>
        <taxon>Bacteria</taxon>
        <taxon>Pseudomonadati</taxon>
        <taxon>Verrucomicrobiota</taxon>
        <taxon>Verrucomicrobiia</taxon>
        <taxon>Verrucomicrobiales</taxon>
        <taxon>Verrucomicrobiaceae</taxon>
        <taxon>Luteolibacter</taxon>
    </lineage>
</organism>
<reference evidence="1 2" key="1">
    <citation type="submission" date="2022-10" db="EMBL/GenBank/DDBJ databases">
        <title>Luteolibacter arcticus strain CCTCC AB 2014275, whole genome shotgun sequencing project.</title>
        <authorList>
            <person name="Zhao G."/>
            <person name="Shen L."/>
        </authorList>
    </citation>
    <scope>NUCLEOTIDE SEQUENCE [LARGE SCALE GENOMIC DNA]</scope>
    <source>
        <strain evidence="1 2">CCTCC AB 2014275</strain>
    </source>
</reference>
<protein>
    <submittedName>
        <fullName evidence="1">Uncharacterized protein</fullName>
    </submittedName>
</protein>
<evidence type="ECO:0000313" key="1">
    <source>
        <dbReference type="EMBL" id="MCW1925666.1"/>
    </source>
</evidence>
<evidence type="ECO:0000313" key="2">
    <source>
        <dbReference type="Proteomes" id="UP001320876"/>
    </source>
</evidence>
<dbReference type="RefSeq" id="WP_264489772.1">
    <property type="nucleotide sequence ID" value="NZ_JAPDDT010000015.1"/>
</dbReference>
<keyword evidence="2" id="KW-1185">Reference proteome</keyword>
<comment type="caution">
    <text evidence="1">The sequence shown here is derived from an EMBL/GenBank/DDBJ whole genome shotgun (WGS) entry which is preliminary data.</text>
</comment>
<dbReference type="Proteomes" id="UP001320876">
    <property type="component" value="Unassembled WGS sequence"/>
</dbReference>
<accession>A0ABT3GQ56</accession>
<sequence>MKYTFTTDDQSTAFFDEISGEMIALFNISQDDAVGRINRQWKGQSFVGPDDLIYHETAVFWAKTLYYGVRVKWWLNPPGLAPRPYP</sequence>